<evidence type="ECO:0000313" key="2">
    <source>
        <dbReference type="EMBL" id="BBF69111.1"/>
    </source>
</evidence>
<feature type="transmembrane region" description="Helical" evidence="1">
    <location>
        <begin position="247"/>
        <end position="269"/>
    </location>
</feature>
<protein>
    <recommendedName>
        <fullName evidence="4">AcrB/AcrD/AcrF family protein</fullName>
    </recommendedName>
</protein>
<organism evidence="2 3">
    <name type="scientific">Sphingomonas bisphenolicum</name>
    <dbReference type="NCBI Taxonomy" id="296544"/>
    <lineage>
        <taxon>Bacteria</taxon>
        <taxon>Pseudomonadati</taxon>
        <taxon>Pseudomonadota</taxon>
        <taxon>Alphaproteobacteria</taxon>
        <taxon>Sphingomonadales</taxon>
        <taxon>Sphingomonadaceae</taxon>
        <taxon>Sphingomonas</taxon>
    </lineage>
</organism>
<feature type="transmembrane region" description="Helical" evidence="1">
    <location>
        <begin position="444"/>
        <end position="463"/>
    </location>
</feature>
<feature type="transmembrane region" description="Helical" evidence="1">
    <location>
        <begin position="414"/>
        <end position="432"/>
    </location>
</feature>
<feature type="transmembrane region" description="Helical" evidence="1">
    <location>
        <begin position="281"/>
        <end position="301"/>
    </location>
</feature>
<evidence type="ECO:0008006" key="4">
    <source>
        <dbReference type="Google" id="ProtNLM"/>
    </source>
</evidence>
<evidence type="ECO:0000256" key="1">
    <source>
        <dbReference type="SAM" id="Phobius"/>
    </source>
</evidence>
<feature type="transmembrane region" description="Helical" evidence="1">
    <location>
        <begin position="214"/>
        <end position="235"/>
    </location>
</feature>
<name>A0ABM7G3B4_9SPHN</name>
<feature type="transmembrane region" description="Helical" evidence="1">
    <location>
        <begin position="131"/>
        <end position="151"/>
    </location>
</feature>
<evidence type="ECO:0000313" key="3">
    <source>
        <dbReference type="Proteomes" id="UP001059971"/>
    </source>
</evidence>
<proteinExistence type="predicted"/>
<dbReference type="EMBL" id="AP018817">
    <property type="protein sequence ID" value="BBF69111.1"/>
    <property type="molecule type" value="Genomic_DNA"/>
</dbReference>
<keyword evidence="1" id="KW-0472">Membrane</keyword>
<keyword evidence="3" id="KW-1185">Reference proteome</keyword>
<feature type="transmembrane region" description="Helical" evidence="1">
    <location>
        <begin position="157"/>
        <end position="176"/>
    </location>
</feature>
<keyword evidence="1" id="KW-0812">Transmembrane</keyword>
<sequence length="641" mass="69939">MTLPSVQTLRAHPLYARARHWAPILTAYAQRHWKWLTLLIWIVTAVTMVATRWPAIHWLVLSDTDDNIRYVQVKDWLAGQGWYDLRQYRLDPPGGANIHWSRLVDIPIAGLILFFRAFVDQGLADRLACGIAPLLPLLLLMLSLGFIGRRLAGPNGWLLAVLAPLAAQMGLGMYAPMRIDHHGWQLALAVTMLAGVIDTNRLRGGVMAGVSSALSIAIGMEMIVYLAAGGGLIALRWVFRPGAERRMLPYALSLGGATSLCYLLFASYANRAMVCDALSPIWVAVFGAASAGMVLLSLAPLRGWAVRLAAGAVVGGAVGLFFWLNWPQCLSPYQISPELERLWLANIREAKPITAQAQSMVVPLLAIPLAGLIGLIWALWESRRDGEQLWAWATVGLMMVFSTALLFWQLRAGPAAQLLAIPPAAWAAHRLIGMILTGSRRVKIAAGTGVALLAVIACAYPLYPQVVTFYQEATGTKPKPWRPSAVARTAAIKKANGRCRTLPALEILDQLPPATIFTMVDLGPRLIATTHHSALAGPYHRNGATILDMHHAYDGPAEAFRPIAAKHHATYLLVCPNFPEGTIYQSRSPSGFYAGLMRGTIPRWLVPVTLKSGMTLPYQLYRIDYGAGRSAPGGKKVPQQR</sequence>
<feature type="transmembrane region" description="Helical" evidence="1">
    <location>
        <begin position="389"/>
        <end position="408"/>
    </location>
</feature>
<gene>
    <name evidence="2" type="ORF">SBA_ch1_13110</name>
</gene>
<reference evidence="2" key="1">
    <citation type="submission" date="2018-07" db="EMBL/GenBank/DDBJ databases">
        <title>Complete genome sequence of Sphingomonas bisphenolicum strain AO1, a bisphenol A degradative bacterium isolated from Japanese farm field.</title>
        <authorList>
            <person name="Murakami M."/>
            <person name="Koh M."/>
            <person name="Koba S."/>
            <person name="Matsumura Y."/>
        </authorList>
    </citation>
    <scope>NUCLEOTIDE SEQUENCE</scope>
    <source>
        <strain evidence="2">AO1</strain>
    </source>
</reference>
<dbReference type="Proteomes" id="UP001059971">
    <property type="component" value="Chromosome 1"/>
</dbReference>
<feature type="transmembrane region" description="Helical" evidence="1">
    <location>
        <begin position="308"/>
        <end position="326"/>
    </location>
</feature>
<keyword evidence="1" id="KW-1133">Transmembrane helix</keyword>
<feature type="transmembrane region" description="Helical" evidence="1">
    <location>
        <begin position="35"/>
        <end position="55"/>
    </location>
</feature>
<accession>A0ABM7G3B4</accession>
<dbReference type="RefSeq" id="WP_261936301.1">
    <property type="nucleotide sequence ID" value="NZ_AP018817.1"/>
</dbReference>
<feature type="transmembrane region" description="Helical" evidence="1">
    <location>
        <begin position="360"/>
        <end position="380"/>
    </location>
</feature>